<feature type="domain" description="DHHA2" evidence="1">
    <location>
        <begin position="221"/>
        <end position="312"/>
    </location>
</feature>
<name>A0A9P6FU43_9FUNG</name>
<protein>
    <submittedName>
        <fullName evidence="2">Exopolyphosphatase</fullName>
    </submittedName>
</protein>
<evidence type="ECO:0000313" key="2">
    <source>
        <dbReference type="EMBL" id="KAF9581479.1"/>
    </source>
</evidence>
<evidence type="ECO:0000259" key="1">
    <source>
        <dbReference type="Pfam" id="PF02833"/>
    </source>
</evidence>
<organism evidence="2 3">
    <name type="scientific">Lunasporangiospora selenospora</name>
    <dbReference type="NCBI Taxonomy" id="979761"/>
    <lineage>
        <taxon>Eukaryota</taxon>
        <taxon>Fungi</taxon>
        <taxon>Fungi incertae sedis</taxon>
        <taxon>Mucoromycota</taxon>
        <taxon>Mortierellomycotina</taxon>
        <taxon>Mortierellomycetes</taxon>
        <taxon>Mortierellales</taxon>
        <taxon>Mortierellaceae</taxon>
        <taxon>Lunasporangiospora</taxon>
    </lineage>
</organism>
<accession>A0A9P6FU43</accession>
<dbReference type="Pfam" id="PF02833">
    <property type="entry name" value="DHHA2"/>
    <property type="match status" value="1"/>
</dbReference>
<reference evidence="2" key="1">
    <citation type="journal article" date="2020" name="Fungal Divers.">
        <title>Resolving the Mortierellaceae phylogeny through synthesis of multi-gene phylogenetics and phylogenomics.</title>
        <authorList>
            <person name="Vandepol N."/>
            <person name="Liber J."/>
            <person name="Desiro A."/>
            <person name="Na H."/>
            <person name="Kennedy M."/>
            <person name="Barry K."/>
            <person name="Grigoriev I.V."/>
            <person name="Miller A.N."/>
            <person name="O'Donnell K."/>
            <person name="Stajich J.E."/>
            <person name="Bonito G."/>
        </authorList>
    </citation>
    <scope>NUCLEOTIDE SEQUENCE</scope>
    <source>
        <strain evidence="2">KOD1015</strain>
    </source>
</reference>
<dbReference type="InterPro" id="IPR038222">
    <property type="entry name" value="DHHA2_dom_sf"/>
</dbReference>
<dbReference type="InterPro" id="IPR004097">
    <property type="entry name" value="DHHA2"/>
</dbReference>
<dbReference type="PANTHER" id="PTHR12112:SF39">
    <property type="entry name" value="EG:152A3.5 PROTEIN (FBGN0003116_PN PROTEIN)"/>
    <property type="match status" value="1"/>
</dbReference>
<sequence length="366" mass="41377">MVNEKRPSEPEWPYLDSIISALSTAFFLSWSKKEHIVIPFINIDREDLALRSDTEFIFQSTNVDSSLLFFRDNLALFESLAAKGQLSLFLVDHNHISDNLLNLTSKGPVKVVGIIDHHEDKKLYMDTAQPRRVELVGSCTSLVADQYFKEALTTLGNQCPKSGEPESWTMQLSRLLLGPILIDTRDLKPEFGKVQPLDIEMTKLLIPYTGWSTLDGLFAKIDAERQNTDRLSFYDLLRSDYKEWTVLEKKRTGGQNVRVGISSISGLIQKYVDRDSIETMVAAIERWTQKTGVDLHLATFSGEQAGVGYQRQMIVRPILKTLAGLPQELEAADGMAKELQLERLALTDSLEDKGRVEVAYQQHNTL</sequence>
<dbReference type="GO" id="GO:0005737">
    <property type="term" value="C:cytoplasm"/>
    <property type="evidence" value="ECO:0007669"/>
    <property type="project" value="InterPro"/>
</dbReference>
<dbReference type="OrthoDB" id="374045at2759"/>
<dbReference type="EMBL" id="JAABOA010001471">
    <property type="protein sequence ID" value="KAF9581479.1"/>
    <property type="molecule type" value="Genomic_DNA"/>
</dbReference>
<dbReference type="AlphaFoldDB" id="A0A9P6FU43"/>
<evidence type="ECO:0000313" key="3">
    <source>
        <dbReference type="Proteomes" id="UP000780801"/>
    </source>
</evidence>
<proteinExistence type="predicted"/>
<dbReference type="Proteomes" id="UP000780801">
    <property type="component" value="Unassembled WGS sequence"/>
</dbReference>
<dbReference type="PANTHER" id="PTHR12112">
    <property type="entry name" value="BNIP - RELATED"/>
    <property type="match status" value="1"/>
</dbReference>
<gene>
    <name evidence="2" type="primary">PPX1</name>
    <name evidence="2" type="ORF">BGW38_001485</name>
</gene>
<dbReference type="InterPro" id="IPR038763">
    <property type="entry name" value="DHH_sf"/>
</dbReference>
<dbReference type="GO" id="GO:0004309">
    <property type="term" value="F:exopolyphosphatase activity"/>
    <property type="evidence" value="ECO:0007669"/>
    <property type="project" value="TreeGrafter"/>
</dbReference>
<dbReference type="SUPFAM" id="SSF64182">
    <property type="entry name" value="DHH phosphoesterases"/>
    <property type="match status" value="1"/>
</dbReference>
<keyword evidence="3" id="KW-1185">Reference proteome</keyword>
<comment type="caution">
    <text evidence="2">The sequence shown here is derived from an EMBL/GenBank/DDBJ whole genome shotgun (WGS) entry which is preliminary data.</text>
</comment>
<feature type="non-terminal residue" evidence="2">
    <location>
        <position position="366"/>
    </location>
</feature>
<dbReference type="Gene3D" id="3.90.1640.10">
    <property type="entry name" value="inorganic pyrophosphatase (n-terminal core)"/>
    <property type="match status" value="1"/>
</dbReference>
<dbReference type="Gene3D" id="3.10.310.20">
    <property type="entry name" value="DHHA2 domain"/>
    <property type="match status" value="1"/>
</dbReference>